<accession>A0A9X3EZI7</accession>
<name>A0A9X3EZI7_9BACT</name>
<dbReference type="EMBL" id="JAPNKE010000002">
    <property type="protein sequence ID" value="MCY1012390.1"/>
    <property type="molecule type" value="Genomic_DNA"/>
</dbReference>
<evidence type="ECO:0000313" key="1">
    <source>
        <dbReference type="EMBL" id="MCY1012390.1"/>
    </source>
</evidence>
<dbReference type="Proteomes" id="UP001150924">
    <property type="component" value="Unassembled WGS sequence"/>
</dbReference>
<gene>
    <name evidence="1" type="ORF">OV079_44015</name>
</gene>
<dbReference type="RefSeq" id="WP_267775796.1">
    <property type="nucleotide sequence ID" value="NZ_JAPNKE010000002.1"/>
</dbReference>
<evidence type="ECO:0000313" key="2">
    <source>
        <dbReference type="Proteomes" id="UP001150924"/>
    </source>
</evidence>
<proteinExistence type="predicted"/>
<dbReference type="AlphaFoldDB" id="A0A9X3EZI7"/>
<comment type="caution">
    <text evidence="1">The sequence shown here is derived from an EMBL/GenBank/DDBJ whole genome shotgun (WGS) entry which is preliminary data.</text>
</comment>
<organism evidence="1 2">
    <name type="scientific">Nannocystis pusilla</name>
    <dbReference type="NCBI Taxonomy" id="889268"/>
    <lineage>
        <taxon>Bacteria</taxon>
        <taxon>Pseudomonadati</taxon>
        <taxon>Myxococcota</taxon>
        <taxon>Polyangia</taxon>
        <taxon>Nannocystales</taxon>
        <taxon>Nannocystaceae</taxon>
        <taxon>Nannocystis</taxon>
    </lineage>
</organism>
<reference evidence="1" key="1">
    <citation type="submission" date="2022-11" db="EMBL/GenBank/DDBJ databases">
        <title>Minimal conservation of predation-associated metabolite biosynthetic gene clusters underscores biosynthetic potential of Myxococcota including descriptions for ten novel species: Archangium lansinium sp. nov., Myxococcus landrumus sp. nov., Nannocystis bai.</title>
        <authorList>
            <person name="Ahearne A."/>
            <person name="Stevens C."/>
            <person name="Phillips K."/>
        </authorList>
    </citation>
    <scope>NUCLEOTIDE SEQUENCE</scope>
    <source>
        <strain evidence="1">Na p29</strain>
    </source>
</reference>
<keyword evidence="2" id="KW-1185">Reference proteome</keyword>
<sequence>MGFAWNDADADVYQVDGTEVLLWRPAERFLITRLKGQATLGALQFYTGRAEREMSLGRLTVFHEWAEMAGYSPAARDELKRWGKQHNDAFDHVEYLVRSKVVAMLISVAALTLGRDLHATTDEVQFTADLFAALERRGV</sequence>
<protein>
    <submittedName>
        <fullName evidence="1">Uncharacterized protein</fullName>
    </submittedName>
</protein>